<dbReference type="InterPro" id="IPR010710">
    <property type="entry name" value="DUF1289"/>
</dbReference>
<sequence>MRRKNVDPTAFRDLLANLELSSEEGSLPSPCVGICRVDTKTRFCEACFRTIDEIARWGGASDDDKRVIWQALRQRYEASLL</sequence>
<proteinExistence type="predicted"/>
<dbReference type="OrthoDB" id="8911262at2"/>
<comment type="caution">
    <text evidence="1">The sequence shown here is derived from an EMBL/GenBank/DDBJ whole genome shotgun (WGS) entry which is preliminary data.</text>
</comment>
<dbReference type="PANTHER" id="PTHR35175:SF2">
    <property type="entry name" value="DUF1289 DOMAIN-CONTAINING PROTEIN"/>
    <property type="match status" value="1"/>
</dbReference>
<gene>
    <name evidence="1" type="ORF">EV677_0112</name>
</gene>
<name>A0A4R6GFH6_9BURK</name>
<dbReference type="EMBL" id="SNWF01000004">
    <property type="protein sequence ID" value="TDN93583.1"/>
    <property type="molecule type" value="Genomic_DNA"/>
</dbReference>
<evidence type="ECO:0000313" key="1">
    <source>
        <dbReference type="EMBL" id="TDN93583.1"/>
    </source>
</evidence>
<evidence type="ECO:0000313" key="2">
    <source>
        <dbReference type="Proteomes" id="UP000294737"/>
    </source>
</evidence>
<dbReference type="AlphaFoldDB" id="A0A4R6GFH6"/>
<dbReference type="Proteomes" id="UP000294737">
    <property type="component" value="Unassembled WGS sequence"/>
</dbReference>
<organism evidence="1 2">
    <name type="scientific">Herminiimonas fonticola</name>
    <dbReference type="NCBI Taxonomy" id="303380"/>
    <lineage>
        <taxon>Bacteria</taxon>
        <taxon>Pseudomonadati</taxon>
        <taxon>Pseudomonadota</taxon>
        <taxon>Betaproteobacteria</taxon>
        <taxon>Burkholderiales</taxon>
        <taxon>Oxalobacteraceae</taxon>
        <taxon>Herminiimonas</taxon>
    </lineage>
</organism>
<reference evidence="1 2" key="1">
    <citation type="submission" date="2019-03" db="EMBL/GenBank/DDBJ databases">
        <title>Genomic Encyclopedia of Type Strains, Phase IV (KMG-IV): sequencing the most valuable type-strain genomes for metagenomic binning, comparative biology and taxonomic classification.</title>
        <authorList>
            <person name="Goeker M."/>
        </authorList>
    </citation>
    <scope>NUCLEOTIDE SEQUENCE [LARGE SCALE GENOMIC DNA]</scope>
    <source>
        <strain evidence="1 2">DSM 18555</strain>
    </source>
</reference>
<keyword evidence="2" id="KW-1185">Reference proteome</keyword>
<accession>A0A4R6GFH6</accession>
<dbReference type="Pfam" id="PF06945">
    <property type="entry name" value="DUF1289"/>
    <property type="match status" value="1"/>
</dbReference>
<protein>
    <recommendedName>
        <fullName evidence="3">Fe-S protein YdhL (DUF1289 family)</fullName>
    </recommendedName>
</protein>
<dbReference type="PANTHER" id="PTHR35175">
    <property type="entry name" value="DUF1289 DOMAIN-CONTAINING PROTEIN"/>
    <property type="match status" value="1"/>
</dbReference>
<evidence type="ECO:0008006" key="3">
    <source>
        <dbReference type="Google" id="ProtNLM"/>
    </source>
</evidence>